<dbReference type="Pfam" id="PF07088">
    <property type="entry name" value="GvpD_P-loop"/>
    <property type="match status" value="1"/>
</dbReference>
<dbReference type="GO" id="GO:0005524">
    <property type="term" value="F:ATP binding"/>
    <property type="evidence" value="ECO:0007669"/>
    <property type="project" value="UniProtKB-KW"/>
</dbReference>
<dbReference type="InterPro" id="IPR009788">
    <property type="entry name" value="GvpD_P-loop"/>
</dbReference>
<evidence type="ECO:0000259" key="4">
    <source>
        <dbReference type="Pfam" id="PF20440"/>
    </source>
</evidence>
<gene>
    <name evidence="5" type="ORF">OXIME_001138</name>
</gene>
<feature type="domain" description="GvpD basic region 2" evidence="4">
    <location>
        <begin position="302"/>
        <end position="479"/>
    </location>
</feature>
<dbReference type="EMBL" id="CP133772">
    <property type="protein sequence ID" value="WYY00560.1"/>
    <property type="molecule type" value="Genomic_DNA"/>
</dbReference>
<keyword evidence="1" id="KW-0547">Nucleotide-binding</keyword>
<dbReference type="Pfam" id="PF20440">
    <property type="entry name" value="GvpD_bR2"/>
    <property type="match status" value="1"/>
</dbReference>
<keyword evidence="6" id="KW-1185">Reference proteome</keyword>
<dbReference type="RefSeq" id="WP_393970894.1">
    <property type="nucleotide sequence ID" value="NZ_CP133772.1"/>
</dbReference>
<proteinExistence type="predicted"/>
<dbReference type="InterPro" id="IPR046777">
    <property type="entry name" value="GvpD_bR2"/>
</dbReference>
<accession>A0AAX4NHD2</accession>
<keyword evidence="2" id="KW-0067">ATP-binding</keyword>
<reference evidence="5 6" key="1">
    <citation type="submission" date="2023-09" db="EMBL/GenBank/DDBJ databases">
        <authorList>
            <person name="Golyshina O.V."/>
            <person name="Lunev E.A."/>
            <person name="Bargiela R."/>
            <person name="Gaines M.C."/>
            <person name="Daum B."/>
            <person name="Bale N.J."/>
            <person name="Koenen M."/>
            <person name="Sinninghe Damst J.S."/>
            <person name="Yakimov M."/>
            <person name="Golyshin P.N."/>
        </authorList>
    </citation>
    <scope>NUCLEOTIDE SEQUENCE [LARGE SCALE GENOMIC DNA]</scope>
    <source>
        <strain evidence="5 6">M1</strain>
    </source>
</reference>
<dbReference type="Proteomes" id="UP001451606">
    <property type="component" value="Chromosome"/>
</dbReference>
<dbReference type="SUPFAM" id="SSF52540">
    <property type="entry name" value="P-loop containing nucleoside triphosphate hydrolases"/>
    <property type="match status" value="1"/>
</dbReference>
<dbReference type="AlphaFoldDB" id="A0AAX4NHD2"/>
<feature type="domain" description="GvpD P-loop" evidence="3">
    <location>
        <begin position="10"/>
        <end position="203"/>
    </location>
</feature>
<evidence type="ECO:0000313" key="6">
    <source>
        <dbReference type="Proteomes" id="UP001451606"/>
    </source>
</evidence>
<dbReference type="GeneID" id="95967875"/>
<name>A0AAX4NHD2_9ARCH</name>
<dbReference type="InterPro" id="IPR027417">
    <property type="entry name" value="P-loop_NTPase"/>
</dbReference>
<dbReference type="PANTHER" id="PTHR43637">
    <property type="entry name" value="UPF0273 PROTEIN TM_0370"/>
    <property type="match status" value="1"/>
</dbReference>
<dbReference type="PANTHER" id="PTHR43637:SF2">
    <property type="entry name" value="PROTEIN GVPD 1"/>
    <property type="match status" value="1"/>
</dbReference>
<organism evidence="5 6">
    <name type="scientific">Oxyplasma meridianum</name>
    <dbReference type="NCBI Taxonomy" id="3073602"/>
    <lineage>
        <taxon>Archaea</taxon>
        <taxon>Methanobacteriati</taxon>
        <taxon>Thermoplasmatota</taxon>
        <taxon>Thermoplasmata</taxon>
        <taxon>Thermoplasmatales</taxon>
        <taxon>Thermoplasmataceae</taxon>
        <taxon>Oxyplasma</taxon>
    </lineage>
</organism>
<dbReference type="Gene3D" id="3.40.50.300">
    <property type="entry name" value="P-loop containing nucleotide triphosphate hydrolases"/>
    <property type="match status" value="1"/>
</dbReference>
<evidence type="ECO:0000313" key="5">
    <source>
        <dbReference type="EMBL" id="WYY00560.1"/>
    </source>
</evidence>
<dbReference type="KEGG" id="omr:OXIME_001138"/>
<evidence type="ECO:0000259" key="3">
    <source>
        <dbReference type="Pfam" id="PF07088"/>
    </source>
</evidence>
<evidence type="ECO:0000256" key="2">
    <source>
        <dbReference type="ARBA" id="ARBA00022840"/>
    </source>
</evidence>
<evidence type="ECO:0000256" key="1">
    <source>
        <dbReference type="ARBA" id="ARBA00022741"/>
    </source>
</evidence>
<protein>
    <submittedName>
        <fullName evidence="5">ATPase</fullName>
    </submittedName>
</protein>
<sequence length="479" mass="53865">MGDESLFGRINEFFSQSRGRSLVVKGKPGAGKTTFALEFLESVRKNSPVAYLSSRSSDASLYETFKWLESVSIKDKDTTADELVNVNTESLSKLERMIEEGKMGTSIEGNLVLNIQDLLPEIKLIYNFVDKNFNGNPIIVVDSIDAIAEKYEINENVLFSLLNTDLVEKSGANIIVIIEAKEKPKLEYFADGVISMDYYLKNDFLVRTATIEKLRGISISSSPIFLYSLYEGRFMPLDRGPVIYPNSKVKMPKTEYSDLLQVPLGSSELTKINPTGEEGVPLGSLIILHREDESTGVNDIVNLMKNNMVRNAISQNRGVMDVTSGSYESSRVLTASMENKYLKNYITAEKSKKINSFIINLEGKSIAEDFPNEVVDFFLSNSSRPNLYFFSTDFLIFTYGNEFFGDLLNLINGLRPTGAILIITDDDYYKRISHYASLTIHFREANGYVLVNSSNRKLYAATTEYDDEGWPTMKLSEIV</sequence>